<protein>
    <submittedName>
        <fullName evidence="1">Uncharacterized protein</fullName>
    </submittedName>
</protein>
<accession>A0ABR1K469</accession>
<dbReference type="InterPro" id="IPR036249">
    <property type="entry name" value="Thioredoxin-like_sf"/>
</dbReference>
<organism evidence="1 2">
    <name type="scientific">Marasmiellus scandens</name>
    <dbReference type="NCBI Taxonomy" id="2682957"/>
    <lineage>
        <taxon>Eukaryota</taxon>
        <taxon>Fungi</taxon>
        <taxon>Dikarya</taxon>
        <taxon>Basidiomycota</taxon>
        <taxon>Agaricomycotina</taxon>
        <taxon>Agaricomycetes</taxon>
        <taxon>Agaricomycetidae</taxon>
        <taxon>Agaricales</taxon>
        <taxon>Marasmiineae</taxon>
        <taxon>Omphalotaceae</taxon>
        <taxon>Marasmiellus</taxon>
    </lineage>
</organism>
<keyword evidence="2" id="KW-1185">Reference proteome</keyword>
<dbReference type="Gene3D" id="3.40.30.10">
    <property type="entry name" value="Glutaredoxin"/>
    <property type="match status" value="1"/>
</dbReference>
<evidence type="ECO:0000313" key="2">
    <source>
        <dbReference type="Proteomes" id="UP001498398"/>
    </source>
</evidence>
<sequence length="356" mass="39813">MHSIRRLKASLLGQDLSIESITNQLEQSGVPVSEVDCRTCPNPCDQGHESYPARFNVDMESLMLGSVRAYHRQIVISSGKTDWDREVTHTSGSLAHYVQKAMDNTKHFPSLLESKQRRASASAPGVFNSSESTQISILNGSHHSLSERSDLETVLVFPDYKLITDVSRSPEGAQKLWETCLDPSIAREGPVIEKSPFNTWIIPYSVVILLCSHKRRDNRCSIAAAKLGHAFTHELESRGWQVDTEIEHPLHSMGMPLEEYQGTEEEQQEYVLKQLQELSTEKKALIVRNSHMGGHRYAGNCIIYTPQGAGIWYGRVSTHEVESIVTNTLEQGLVLPSLLRGGVNISRPGCKSLHDW</sequence>
<proteinExistence type="predicted"/>
<dbReference type="Pfam" id="PF06999">
    <property type="entry name" value="Suc_Fer-like"/>
    <property type="match status" value="1"/>
</dbReference>
<dbReference type="InterPro" id="IPR009737">
    <property type="entry name" value="Aim32/Apd1-like"/>
</dbReference>
<reference evidence="1 2" key="1">
    <citation type="submission" date="2024-01" db="EMBL/GenBank/DDBJ databases">
        <title>A draft genome for the cacao thread blight pathogen Marasmiellus scandens.</title>
        <authorList>
            <person name="Baruah I.K."/>
            <person name="Leung J."/>
            <person name="Bukari Y."/>
            <person name="Amoako-Attah I."/>
            <person name="Meinhardt L.W."/>
            <person name="Bailey B.A."/>
            <person name="Cohen S.P."/>
        </authorList>
    </citation>
    <scope>NUCLEOTIDE SEQUENCE [LARGE SCALE GENOMIC DNA]</scope>
    <source>
        <strain evidence="1 2">GH-19</strain>
    </source>
</reference>
<dbReference type="Proteomes" id="UP001498398">
    <property type="component" value="Unassembled WGS sequence"/>
</dbReference>
<comment type="caution">
    <text evidence="1">The sequence shown here is derived from an EMBL/GenBank/DDBJ whole genome shotgun (WGS) entry which is preliminary data.</text>
</comment>
<dbReference type="SUPFAM" id="SSF52833">
    <property type="entry name" value="Thioredoxin-like"/>
    <property type="match status" value="1"/>
</dbReference>
<evidence type="ECO:0000313" key="1">
    <source>
        <dbReference type="EMBL" id="KAK7470890.1"/>
    </source>
</evidence>
<name>A0ABR1K469_9AGAR</name>
<gene>
    <name evidence="1" type="ORF">VKT23_002306</name>
</gene>
<dbReference type="EMBL" id="JBANRG010000002">
    <property type="protein sequence ID" value="KAK7470890.1"/>
    <property type="molecule type" value="Genomic_DNA"/>
</dbReference>
<dbReference type="PANTHER" id="PTHR31902:SF14">
    <property type="entry name" value="ACTIN PATCHES DISTAL PROTEIN 1"/>
    <property type="match status" value="1"/>
</dbReference>
<dbReference type="PANTHER" id="PTHR31902">
    <property type="entry name" value="ACTIN PATCHES DISTAL PROTEIN 1"/>
    <property type="match status" value="1"/>
</dbReference>